<evidence type="ECO:0000313" key="1">
    <source>
        <dbReference type="EMBL" id="ARF12010.1"/>
    </source>
</evidence>
<reference evidence="1" key="1">
    <citation type="journal article" date="2017" name="Science">
        <title>Giant viruses with an expanded complement of translation system components.</title>
        <authorList>
            <person name="Schulz F."/>
            <person name="Yutin N."/>
            <person name="Ivanova N.N."/>
            <person name="Ortega D.R."/>
            <person name="Lee T.K."/>
            <person name="Vierheilig J."/>
            <person name="Daims H."/>
            <person name="Horn M."/>
            <person name="Wagner M."/>
            <person name="Jensen G.J."/>
            <person name="Kyrpides N.C."/>
            <person name="Koonin E.V."/>
            <person name="Woyke T."/>
        </authorList>
    </citation>
    <scope>NUCLEOTIDE SEQUENCE</scope>
    <source>
        <strain evidence="1">KNV1</strain>
    </source>
</reference>
<gene>
    <name evidence="1" type="ORF">Klosneuvirus_3_145</name>
</gene>
<organism evidence="1">
    <name type="scientific">Klosneuvirus KNV1</name>
    <dbReference type="NCBI Taxonomy" id="1977640"/>
    <lineage>
        <taxon>Viruses</taxon>
        <taxon>Varidnaviria</taxon>
        <taxon>Bamfordvirae</taxon>
        <taxon>Nucleocytoviricota</taxon>
        <taxon>Megaviricetes</taxon>
        <taxon>Imitervirales</taxon>
        <taxon>Mimiviridae</taxon>
        <taxon>Klosneuvirinae</taxon>
        <taxon>Klosneuvirus</taxon>
    </lineage>
</organism>
<name>A0A1V0SJV4_9VIRU</name>
<dbReference type="EMBL" id="KY684110">
    <property type="protein sequence ID" value="ARF12010.1"/>
    <property type="molecule type" value="Genomic_DNA"/>
</dbReference>
<accession>A0A1V0SJV4</accession>
<proteinExistence type="predicted"/>
<protein>
    <submittedName>
        <fullName evidence="1">Uncharacterized protein</fullName>
    </submittedName>
</protein>
<sequence>MRIGDSGLHGLLDRSAAETSGENSDKDGCAMVHDVADVSIGTLEEGVESSVSESGLDFELLCQLADGTLHEAASVNLL</sequence>